<name>A0A815UIN2_ADIRI</name>
<dbReference type="Proteomes" id="UP000663828">
    <property type="component" value="Unassembled WGS sequence"/>
</dbReference>
<sequence>MNETTTIFTGYSFHLPIESWFIPVGIFTLLCLLLSTFFSIACFLQILFDKTCHTIPMLLVGNSYFIAILFGIDQIYTRCFTLFNDHQRIQYHDLLCNFRGYFGYATCSIQNSSYLLQAVYRYVTIVYPTRFVLQSIRFQLFLITLTWLIGLLYPIGFLFTNEIVYNIDNQICQLPLKLSFSIIYMANGAYIIPVLLTIFVYFKLILYVKIMGKRVTSVNTLLRAQRELKMVRRIVILVSILFILCFPYAMFIFLSFFITIPKYHLRISYVFIDVSFIAVVIVLFQFTEPLKMSVMRKVRTHNIVPILSIQN</sequence>
<reference evidence="8" key="1">
    <citation type="submission" date="2021-02" db="EMBL/GenBank/DDBJ databases">
        <authorList>
            <person name="Nowell W R."/>
        </authorList>
    </citation>
    <scope>NUCLEOTIDE SEQUENCE</scope>
</reference>
<dbReference type="EMBL" id="CAJNOR010002690">
    <property type="protein sequence ID" value="CAF1328388.1"/>
    <property type="molecule type" value="Genomic_DNA"/>
</dbReference>
<evidence type="ECO:0000256" key="4">
    <source>
        <dbReference type="ARBA" id="ARBA00023136"/>
    </source>
</evidence>
<dbReference type="InterPro" id="IPR000276">
    <property type="entry name" value="GPCR_Rhodpsn"/>
</dbReference>
<feature type="transmembrane region" description="Helical" evidence="5">
    <location>
        <begin position="140"/>
        <end position="160"/>
    </location>
</feature>
<evidence type="ECO:0000313" key="10">
    <source>
        <dbReference type="Proteomes" id="UP000663852"/>
    </source>
</evidence>
<dbReference type="InterPro" id="IPR017452">
    <property type="entry name" value="GPCR_Rhodpsn_7TM"/>
</dbReference>
<evidence type="ECO:0000259" key="6">
    <source>
        <dbReference type="PROSITE" id="PS50262"/>
    </source>
</evidence>
<feature type="transmembrane region" description="Helical" evidence="5">
    <location>
        <begin position="234"/>
        <end position="260"/>
    </location>
</feature>
<comment type="caution">
    <text evidence="8">The sequence shown here is derived from an EMBL/GenBank/DDBJ whole genome shotgun (WGS) entry which is preliminary data.</text>
</comment>
<feature type="transmembrane region" description="Helical" evidence="5">
    <location>
        <begin position="266"/>
        <end position="287"/>
    </location>
</feature>
<gene>
    <name evidence="8" type="ORF">EDS130_LOCUS44014</name>
    <name evidence="7" type="ORF">XAT740_LOCUS30298</name>
</gene>
<dbReference type="GO" id="GO:0004930">
    <property type="term" value="F:G protein-coupled receptor activity"/>
    <property type="evidence" value="ECO:0007669"/>
    <property type="project" value="InterPro"/>
</dbReference>
<keyword evidence="4 5" id="KW-0472">Membrane</keyword>
<keyword evidence="9" id="KW-1185">Reference proteome</keyword>
<dbReference type="GO" id="GO:0016020">
    <property type="term" value="C:membrane"/>
    <property type="evidence" value="ECO:0007669"/>
    <property type="project" value="UniProtKB-SubCell"/>
</dbReference>
<feature type="domain" description="G-protein coupled receptors family 1 profile" evidence="6">
    <location>
        <begin position="38"/>
        <end position="292"/>
    </location>
</feature>
<feature type="transmembrane region" description="Helical" evidence="5">
    <location>
        <begin position="180"/>
        <end position="204"/>
    </location>
</feature>
<dbReference type="SUPFAM" id="SSF81321">
    <property type="entry name" value="Family A G protein-coupled receptor-like"/>
    <property type="match status" value="1"/>
</dbReference>
<dbReference type="CDD" id="cd00637">
    <property type="entry name" value="7tm_classA_rhodopsin-like"/>
    <property type="match status" value="1"/>
</dbReference>
<dbReference type="AlphaFoldDB" id="A0A815UIN2"/>
<evidence type="ECO:0000256" key="1">
    <source>
        <dbReference type="ARBA" id="ARBA00004370"/>
    </source>
</evidence>
<evidence type="ECO:0000256" key="2">
    <source>
        <dbReference type="ARBA" id="ARBA00022692"/>
    </source>
</evidence>
<organism evidence="8 10">
    <name type="scientific">Adineta ricciae</name>
    <name type="common">Rotifer</name>
    <dbReference type="NCBI Taxonomy" id="249248"/>
    <lineage>
        <taxon>Eukaryota</taxon>
        <taxon>Metazoa</taxon>
        <taxon>Spiralia</taxon>
        <taxon>Gnathifera</taxon>
        <taxon>Rotifera</taxon>
        <taxon>Eurotatoria</taxon>
        <taxon>Bdelloidea</taxon>
        <taxon>Adinetida</taxon>
        <taxon>Adinetidae</taxon>
        <taxon>Adineta</taxon>
    </lineage>
</organism>
<dbReference type="Gene3D" id="1.20.1070.10">
    <property type="entry name" value="Rhodopsin 7-helix transmembrane proteins"/>
    <property type="match status" value="1"/>
</dbReference>
<dbReference type="Pfam" id="PF00001">
    <property type="entry name" value="7tm_1"/>
    <property type="match status" value="1"/>
</dbReference>
<keyword evidence="2 5" id="KW-0812">Transmembrane</keyword>
<keyword evidence="3 5" id="KW-1133">Transmembrane helix</keyword>
<dbReference type="PROSITE" id="PS50262">
    <property type="entry name" value="G_PROTEIN_RECEP_F1_2"/>
    <property type="match status" value="1"/>
</dbReference>
<evidence type="ECO:0000313" key="9">
    <source>
        <dbReference type="Proteomes" id="UP000663828"/>
    </source>
</evidence>
<comment type="subcellular location">
    <subcellularLocation>
        <location evidence="1">Membrane</location>
    </subcellularLocation>
</comment>
<accession>A0A815UIN2</accession>
<evidence type="ECO:0000313" key="7">
    <source>
        <dbReference type="EMBL" id="CAF1328388.1"/>
    </source>
</evidence>
<feature type="transmembrane region" description="Helical" evidence="5">
    <location>
        <begin position="20"/>
        <end position="48"/>
    </location>
</feature>
<dbReference type="OrthoDB" id="10014521at2759"/>
<protein>
    <recommendedName>
        <fullName evidence="6">G-protein coupled receptors family 1 profile domain-containing protein</fullName>
    </recommendedName>
</protein>
<evidence type="ECO:0000313" key="8">
    <source>
        <dbReference type="EMBL" id="CAF1523111.1"/>
    </source>
</evidence>
<proteinExistence type="predicted"/>
<dbReference type="EMBL" id="CAJNOJ010000791">
    <property type="protein sequence ID" value="CAF1523111.1"/>
    <property type="molecule type" value="Genomic_DNA"/>
</dbReference>
<evidence type="ECO:0000256" key="5">
    <source>
        <dbReference type="SAM" id="Phobius"/>
    </source>
</evidence>
<dbReference type="Proteomes" id="UP000663852">
    <property type="component" value="Unassembled WGS sequence"/>
</dbReference>
<evidence type="ECO:0000256" key="3">
    <source>
        <dbReference type="ARBA" id="ARBA00022989"/>
    </source>
</evidence>